<protein>
    <submittedName>
        <fullName evidence="1">Uncharacterized protein</fullName>
    </submittedName>
</protein>
<reference evidence="1 2" key="1">
    <citation type="submission" date="2019-02" db="EMBL/GenBank/DDBJ databases">
        <title>Sequencing the genomes of 1000 actinobacteria strains.</title>
        <authorList>
            <person name="Klenk H.-P."/>
        </authorList>
    </citation>
    <scope>NUCLEOTIDE SEQUENCE [LARGE SCALE GENOMIC DNA]</scope>
    <source>
        <strain evidence="1 2">DSM 45612</strain>
    </source>
</reference>
<dbReference type="AlphaFoldDB" id="A0A4Q8B7I1"/>
<sequence length="45" mass="4525">MGRPRVRFTGRTEADAEAVLAAAAAHDACLSGAPADWEIPAGCAA</sequence>
<evidence type="ECO:0000313" key="2">
    <source>
        <dbReference type="Proteomes" id="UP000294114"/>
    </source>
</evidence>
<proteinExistence type="predicted"/>
<accession>A0A4Q8B7I1</accession>
<organism evidence="1 2">
    <name type="scientific">Micromonospora kangleipakensis</name>
    <dbReference type="NCBI Taxonomy" id="1077942"/>
    <lineage>
        <taxon>Bacteria</taxon>
        <taxon>Bacillati</taxon>
        <taxon>Actinomycetota</taxon>
        <taxon>Actinomycetes</taxon>
        <taxon>Micromonosporales</taxon>
        <taxon>Micromonosporaceae</taxon>
        <taxon>Micromonospora</taxon>
    </lineage>
</organism>
<evidence type="ECO:0000313" key="1">
    <source>
        <dbReference type="EMBL" id="RZU73617.1"/>
    </source>
</evidence>
<keyword evidence="2" id="KW-1185">Reference proteome</keyword>
<dbReference type="EMBL" id="SHLD01000001">
    <property type="protein sequence ID" value="RZU73617.1"/>
    <property type="molecule type" value="Genomic_DNA"/>
</dbReference>
<comment type="caution">
    <text evidence="1">The sequence shown here is derived from an EMBL/GenBank/DDBJ whole genome shotgun (WGS) entry which is preliminary data.</text>
</comment>
<dbReference type="Proteomes" id="UP000294114">
    <property type="component" value="Unassembled WGS sequence"/>
</dbReference>
<gene>
    <name evidence="1" type="ORF">EV384_2032</name>
</gene>
<name>A0A4Q8B7I1_9ACTN</name>
<dbReference type="RefSeq" id="WP_165439905.1">
    <property type="nucleotide sequence ID" value="NZ_SHLD01000001.1"/>
</dbReference>